<dbReference type="InterPro" id="IPR001075">
    <property type="entry name" value="NIF_FeS_clus_asmbl_NifU_C"/>
</dbReference>
<protein>
    <submittedName>
        <fullName evidence="2">NifU family protein</fullName>
    </submittedName>
</protein>
<evidence type="ECO:0000313" key="2">
    <source>
        <dbReference type="EMBL" id="QTX31278.1"/>
    </source>
</evidence>
<dbReference type="Proteomes" id="UP000671879">
    <property type="component" value="Chromosome"/>
</dbReference>
<sequence length="77" mass="8459">MELENRIKSVIDQSVRPALQSHGGDIDFVSFEAGSGLLKVLLKGACGTCPFAQETLRAQVETVLKDEFPEIIRVERA</sequence>
<organism evidence="2 3">
    <name type="scientific">Aminithiophilus ramosus</name>
    <dbReference type="NCBI Taxonomy" id="3029084"/>
    <lineage>
        <taxon>Bacteria</taxon>
        <taxon>Thermotogati</taxon>
        <taxon>Synergistota</taxon>
        <taxon>Synergistia</taxon>
        <taxon>Synergistales</taxon>
        <taxon>Aminithiophilaceae</taxon>
        <taxon>Aminithiophilus</taxon>
    </lineage>
</organism>
<accession>A0A9Q7A9G0</accession>
<dbReference type="GO" id="GO:0051536">
    <property type="term" value="F:iron-sulfur cluster binding"/>
    <property type="evidence" value="ECO:0007669"/>
    <property type="project" value="InterPro"/>
</dbReference>
<name>A0A9Q7A9G0_9BACT</name>
<evidence type="ECO:0000259" key="1">
    <source>
        <dbReference type="Pfam" id="PF01106"/>
    </source>
</evidence>
<feature type="domain" description="NIF system FeS cluster assembly NifU C-terminal" evidence="1">
    <location>
        <begin position="7"/>
        <end position="75"/>
    </location>
</feature>
<dbReference type="KEGG" id="aram:KAR29_07695"/>
<dbReference type="RefSeq" id="WP_274372426.1">
    <property type="nucleotide sequence ID" value="NZ_CP072943.1"/>
</dbReference>
<dbReference type="EMBL" id="CP072943">
    <property type="protein sequence ID" value="QTX31278.1"/>
    <property type="molecule type" value="Genomic_DNA"/>
</dbReference>
<dbReference type="Pfam" id="PF01106">
    <property type="entry name" value="NifU"/>
    <property type="match status" value="1"/>
</dbReference>
<dbReference type="Gene3D" id="3.30.300.130">
    <property type="entry name" value="Fe-S cluster assembly (FSCA)"/>
    <property type="match status" value="1"/>
</dbReference>
<dbReference type="SUPFAM" id="SSF117916">
    <property type="entry name" value="Fe-S cluster assembly (FSCA) domain-like"/>
    <property type="match status" value="1"/>
</dbReference>
<dbReference type="AlphaFoldDB" id="A0A9Q7A9G0"/>
<keyword evidence="3" id="KW-1185">Reference proteome</keyword>
<gene>
    <name evidence="2" type="ORF">KAR29_07695</name>
</gene>
<reference evidence="3" key="1">
    <citation type="submission" date="2021-04" db="EMBL/GenBank/DDBJ databases">
        <title>A novel Synergistetes isolate from a pyrite-forming mixed culture.</title>
        <authorList>
            <person name="Bunk B."/>
            <person name="Sproer C."/>
            <person name="Spring S."/>
            <person name="Pester M."/>
        </authorList>
    </citation>
    <scope>NUCLEOTIDE SEQUENCE [LARGE SCALE GENOMIC DNA]</scope>
    <source>
        <strain evidence="3">J.5.4.2-T.3.5.2</strain>
    </source>
</reference>
<dbReference type="InterPro" id="IPR034904">
    <property type="entry name" value="FSCA_dom_sf"/>
</dbReference>
<dbReference type="GO" id="GO:0005506">
    <property type="term" value="F:iron ion binding"/>
    <property type="evidence" value="ECO:0007669"/>
    <property type="project" value="InterPro"/>
</dbReference>
<proteinExistence type="predicted"/>
<evidence type="ECO:0000313" key="3">
    <source>
        <dbReference type="Proteomes" id="UP000671879"/>
    </source>
</evidence>
<dbReference type="GO" id="GO:0016226">
    <property type="term" value="P:iron-sulfur cluster assembly"/>
    <property type="evidence" value="ECO:0007669"/>
    <property type="project" value="InterPro"/>
</dbReference>
<dbReference type="PANTHER" id="PTHR11178">
    <property type="entry name" value="IRON-SULFUR CLUSTER SCAFFOLD PROTEIN NFU-RELATED"/>
    <property type="match status" value="1"/>
</dbReference>